<accession>A0A7W7D5C5</accession>
<reference evidence="1 2" key="1">
    <citation type="submission" date="2020-08" db="EMBL/GenBank/DDBJ databases">
        <title>Sequencing the genomes of 1000 actinobacteria strains.</title>
        <authorList>
            <person name="Klenk H.-P."/>
        </authorList>
    </citation>
    <scope>NUCLEOTIDE SEQUENCE [LARGE SCALE GENOMIC DNA]</scope>
    <source>
        <strain evidence="1 2">DSM 45784</strain>
    </source>
</reference>
<dbReference type="RefSeq" id="WP_184878333.1">
    <property type="nucleotide sequence ID" value="NZ_BOOV01000030.1"/>
</dbReference>
<proteinExistence type="predicted"/>
<evidence type="ECO:0000313" key="2">
    <source>
        <dbReference type="Proteomes" id="UP000542210"/>
    </source>
</evidence>
<protein>
    <submittedName>
        <fullName evidence="1">Uncharacterized protein</fullName>
    </submittedName>
</protein>
<sequence length="244" mass="25637">MPTSSCNDVTVTREGGSSARAVLETGALSVLPPPAGVGRYDEAVTVNVEHDLDLFDQAGWRLHLGTVDEARYPQIGINLAHARFSGNAALTAAAYALEAGDRLTVANPPAWLPPETISQLVQGYTEQLGNYEHAITFTCAPESPYQVAVYGTARYGPQDTITNEPLDATETGVDITTPTGPLWTTSPGGSFDIVIGGERMTVTAIGAATGTAQTLTVIRSINGVVKSHATGAKVFMYQPAIYAL</sequence>
<name>A0A7W7D5C5_9ACTN</name>
<organism evidence="1 2">
    <name type="scientific">Sphaerisporangium siamense</name>
    <dbReference type="NCBI Taxonomy" id="795645"/>
    <lineage>
        <taxon>Bacteria</taxon>
        <taxon>Bacillati</taxon>
        <taxon>Actinomycetota</taxon>
        <taxon>Actinomycetes</taxon>
        <taxon>Streptosporangiales</taxon>
        <taxon>Streptosporangiaceae</taxon>
        <taxon>Sphaerisporangium</taxon>
    </lineage>
</organism>
<evidence type="ECO:0000313" key="1">
    <source>
        <dbReference type="EMBL" id="MBB4700279.1"/>
    </source>
</evidence>
<keyword evidence="2" id="KW-1185">Reference proteome</keyword>
<dbReference type="EMBL" id="JACHND010000001">
    <property type="protein sequence ID" value="MBB4700279.1"/>
    <property type="molecule type" value="Genomic_DNA"/>
</dbReference>
<dbReference type="AlphaFoldDB" id="A0A7W7D5C5"/>
<dbReference type="Proteomes" id="UP000542210">
    <property type="component" value="Unassembled WGS sequence"/>
</dbReference>
<gene>
    <name evidence="1" type="ORF">BJ982_001823</name>
</gene>
<comment type="caution">
    <text evidence="1">The sequence shown here is derived from an EMBL/GenBank/DDBJ whole genome shotgun (WGS) entry which is preliminary data.</text>
</comment>